<name>A0A1G4J830_9SACH</name>
<protein>
    <submittedName>
        <fullName evidence="1">LADA_0D11034g1_1</fullName>
    </submittedName>
</protein>
<dbReference type="GO" id="GO:0099617">
    <property type="term" value="C:matrix side of mitochondrial inner membrane"/>
    <property type="evidence" value="ECO:0007669"/>
    <property type="project" value="EnsemblFungi"/>
</dbReference>
<dbReference type="GO" id="GO:0097745">
    <property type="term" value="P:mitochondrial tRNA 5'-end processing"/>
    <property type="evidence" value="ECO:0007669"/>
    <property type="project" value="EnsemblFungi"/>
</dbReference>
<dbReference type="AlphaFoldDB" id="A0A1G4J830"/>
<dbReference type="OrthoDB" id="4062049at2759"/>
<accession>A0A1G4J830</accession>
<sequence length="330" mass="37508">MSGRLILQELKVGWKTGNKFPVTKRSGPVSKSNGQILDYGDLTTIESLRKKNGYYKPNKALPKSAEGQRSLLRARSQLRGTNSIAQVYQSTFRIFSAQSKVYSCDFFRLLYFPPEHFLSLFRKSKPAVNVRSVGEVYLNGNYPLSTRDASTASNSRKETHSLQKPKIQEIGNIRQLQAMLGNDGSNIPRNYAYLRRSLRAFVNKCFIKKWLELQGAVAVKEQIGQDDTRASSTTCNYLDPKGRSRVGIAKDGFYLFQVLKFPDSTTETEFERHVARSVQAVANLDWDQYTLGKAKAKNWVQEANDRVRLPILNSYLAHDQVPRILRKVKS</sequence>
<evidence type="ECO:0000313" key="2">
    <source>
        <dbReference type="Proteomes" id="UP000190274"/>
    </source>
</evidence>
<proteinExistence type="predicted"/>
<evidence type="ECO:0000313" key="1">
    <source>
        <dbReference type="EMBL" id="SCU85946.1"/>
    </source>
</evidence>
<dbReference type="EMBL" id="LT598454">
    <property type="protein sequence ID" value="SCU85946.1"/>
    <property type="molecule type" value="Genomic_DNA"/>
</dbReference>
<reference evidence="1 2" key="1">
    <citation type="submission" date="2016-03" db="EMBL/GenBank/DDBJ databases">
        <authorList>
            <person name="Devillers H."/>
        </authorList>
    </citation>
    <scope>NUCLEOTIDE SEQUENCE [LARGE SCALE GENOMIC DNA]</scope>
    <source>
        <strain evidence="1">CBS 10888</strain>
    </source>
</reference>
<gene>
    <name evidence="1" type="ORF">LADA_0D11034G</name>
</gene>
<dbReference type="Proteomes" id="UP000190274">
    <property type="component" value="Chromosome D"/>
</dbReference>
<keyword evidence="2" id="KW-1185">Reference proteome</keyword>
<organism evidence="1 2">
    <name type="scientific">Lachancea dasiensis</name>
    <dbReference type="NCBI Taxonomy" id="1072105"/>
    <lineage>
        <taxon>Eukaryota</taxon>
        <taxon>Fungi</taxon>
        <taxon>Dikarya</taxon>
        <taxon>Ascomycota</taxon>
        <taxon>Saccharomycotina</taxon>
        <taxon>Saccharomycetes</taxon>
        <taxon>Saccharomycetales</taxon>
        <taxon>Saccharomycetaceae</taxon>
        <taxon>Lachancea</taxon>
    </lineage>
</organism>